<keyword evidence="2" id="KW-1185">Reference proteome</keyword>
<reference evidence="2" key="1">
    <citation type="submission" date="2017-02" db="EMBL/GenBank/DDBJ databases">
        <authorList>
            <person name="Varghese N."/>
            <person name="Submissions S."/>
        </authorList>
    </citation>
    <scope>NUCLEOTIDE SEQUENCE [LARGE SCALE GENOMIC DNA]</scope>
    <source>
        <strain evidence="2">DSM 15739</strain>
    </source>
</reference>
<gene>
    <name evidence="1" type="ORF">SAMN02746011_00768</name>
</gene>
<accession>A0A1T4KLW6</accession>
<dbReference type="OrthoDB" id="9917722at2"/>
<sequence>MVKIFLRKETFSIKKFILLLSGLLISYNNTMGLIANAEESTETSEIVTEQTTSDSSISHFLEVQPFDVNQFVIAGTTSPSAYLKIEISLDHQLYTFDEVADNNGHFYINKEMLFDPNIVIDESLLNSITVTSTSIETNEPIQESLYSSAPQPTSQTTQLTAIVTSKTNVEFSKTNVGDIFLTGFGEGYIIEAIMSNGQAYQATYDEMGYFYIELPWKLSSAEQFQINIYDANQVLIETIPITMETSVADTQAPNAPTLEQHLVAGQMVITGYSEPNTLVLLRSRTKPPVIIPTDSMGYFYLELSTPFEEDDIISVFSVDLADNMSEKGIIQEIDPNPNRPAIPTIEPVQQASMQLKGKAASNTLIVFKRVTAEKVTFLQTETDEKGLFQINITTPLSPGETLIFYSAQILAYNNIILSEPVQIVLD</sequence>
<dbReference type="RefSeq" id="WP_143412032.1">
    <property type="nucleotide sequence ID" value="NZ_FUWO01000005.1"/>
</dbReference>
<evidence type="ECO:0000313" key="2">
    <source>
        <dbReference type="Proteomes" id="UP000189941"/>
    </source>
</evidence>
<proteinExistence type="predicted"/>
<dbReference type="EMBL" id="FUWO01000005">
    <property type="protein sequence ID" value="SJZ43363.1"/>
    <property type="molecule type" value="Genomic_DNA"/>
</dbReference>
<dbReference type="AlphaFoldDB" id="A0A1T4KLW6"/>
<organism evidence="1 2">
    <name type="scientific">Globicatella sulfidifaciens DSM 15739</name>
    <dbReference type="NCBI Taxonomy" id="1121925"/>
    <lineage>
        <taxon>Bacteria</taxon>
        <taxon>Bacillati</taxon>
        <taxon>Bacillota</taxon>
        <taxon>Bacilli</taxon>
        <taxon>Lactobacillales</taxon>
        <taxon>Aerococcaceae</taxon>
        <taxon>Globicatella</taxon>
    </lineage>
</organism>
<name>A0A1T4KLW6_9LACT</name>
<evidence type="ECO:0008006" key="3">
    <source>
        <dbReference type="Google" id="ProtNLM"/>
    </source>
</evidence>
<dbReference type="STRING" id="1121925.SAMN02746011_00768"/>
<protein>
    <recommendedName>
        <fullName evidence="3">Bacterial Ig domain-containing protein</fullName>
    </recommendedName>
</protein>
<dbReference type="Proteomes" id="UP000189941">
    <property type="component" value="Unassembled WGS sequence"/>
</dbReference>
<evidence type="ECO:0000313" key="1">
    <source>
        <dbReference type="EMBL" id="SJZ43363.1"/>
    </source>
</evidence>